<dbReference type="RefSeq" id="WP_188367011.1">
    <property type="nucleotide sequence ID" value="NZ_BMDT01000002.1"/>
</dbReference>
<keyword evidence="10" id="KW-1133">Transmembrane helix</keyword>
<reference evidence="12" key="2">
    <citation type="submission" date="2020-09" db="EMBL/GenBank/DDBJ databases">
        <authorList>
            <person name="Sun Q."/>
            <person name="Sedlacek I."/>
        </authorList>
    </citation>
    <scope>NUCLEOTIDE SEQUENCE</scope>
    <source>
        <strain evidence="12">CCM 8433</strain>
    </source>
</reference>
<accession>A0A917JFK4</accession>
<organism evidence="12 13">
    <name type="scientific">Enterococcus alcedinis</name>
    <dbReference type="NCBI Taxonomy" id="1274384"/>
    <lineage>
        <taxon>Bacteria</taxon>
        <taxon>Bacillati</taxon>
        <taxon>Bacillota</taxon>
        <taxon>Bacilli</taxon>
        <taxon>Lactobacillales</taxon>
        <taxon>Enterococcaceae</taxon>
        <taxon>Enterococcus</taxon>
    </lineage>
</organism>
<dbReference type="GO" id="GO:0006508">
    <property type="term" value="P:proteolysis"/>
    <property type="evidence" value="ECO:0007669"/>
    <property type="project" value="InterPro"/>
</dbReference>
<dbReference type="InterPro" id="IPR001967">
    <property type="entry name" value="Peptidase_S11_N"/>
</dbReference>
<evidence type="ECO:0000256" key="6">
    <source>
        <dbReference type="ARBA" id="ARBA00023316"/>
    </source>
</evidence>
<evidence type="ECO:0000256" key="10">
    <source>
        <dbReference type="SAM" id="Phobius"/>
    </source>
</evidence>
<dbReference type="SUPFAM" id="SSF56601">
    <property type="entry name" value="beta-lactamase/transpeptidase-like"/>
    <property type="match status" value="1"/>
</dbReference>
<evidence type="ECO:0000256" key="3">
    <source>
        <dbReference type="ARBA" id="ARBA00022801"/>
    </source>
</evidence>
<dbReference type="PANTHER" id="PTHR21581">
    <property type="entry name" value="D-ALANYL-D-ALANINE CARBOXYPEPTIDASE"/>
    <property type="match status" value="1"/>
</dbReference>
<keyword evidence="10" id="KW-0812">Transmembrane</keyword>
<dbReference type="GO" id="GO:0008360">
    <property type="term" value="P:regulation of cell shape"/>
    <property type="evidence" value="ECO:0007669"/>
    <property type="project" value="UniProtKB-KW"/>
</dbReference>
<keyword evidence="3" id="KW-0378">Hydrolase</keyword>
<feature type="active site" evidence="7">
    <location>
        <position position="137"/>
    </location>
</feature>
<evidence type="ECO:0000256" key="9">
    <source>
        <dbReference type="RuleBase" id="RU004016"/>
    </source>
</evidence>
<feature type="active site" description="Acyl-ester intermediate" evidence="7">
    <location>
        <position position="77"/>
    </location>
</feature>
<evidence type="ECO:0000313" key="13">
    <source>
        <dbReference type="Proteomes" id="UP000622610"/>
    </source>
</evidence>
<evidence type="ECO:0000313" key="12">
    <source>
        <dbReference type="EMBL" id="GGI65172.1"/>
    </source>
</evidence>
<dbReference type="Pfam" id="PF00768">
    <property type="entry name" value="Peptidase_S11"/>
    <property type="match status" value="1"/>
</dbReference>
<sequence>MKKQRKILSSILLIGLGIFLVSFYFPTKRPPFLSHNEKNNHRLTVSNLHSQNVILQKLDTQEIIYQKNKDEQIAIASLTKIMTAYILLTEAPDLEANLTIDPQVINELTTLGASLSGFISNDQITIRDLAYGILLPSGGDAAVIAANWLSGSEAAFTKKMNQYAQDLKMEQTQFKNATGLDEAGHYSTVSDLRLLLNKALKNQDFYQIFTTFEHQTNTSPFAPEGYALSSTLLKEKNDLSLQHGTLLGGKTGYTKKAGLCLASIAEINGELYLFISAGANGDPNTEQFNLTDAKLLYNQL</sequence>
<dbReference type="GO" id="GO:0071555">
    <property type="term" value="P:cell wall organization"/>
    <property type="evidence" value="ECO:0007669"/>
    <property type="project" value="UniProtKB-KW"/>
</dbReference>
<keyword evidence="6" id="KW-0961">Cell wall biogenesis/degradation</keyword>
<gene>
    <name evidence="12" type="ORF">GCM10011482_08260</name>
</gene>
<dbReference type="Proteomes" id="UP000622610">
    <property type="component" value="Unassembled WGS sequence"/>
</dbReference>
<feature type="transmembrane region" description="Helical" evidence="10">
    <location>
        <begin position="7"/>
        <end position="25"/>
    </location>
</feature>
<evidence type="ECO:0000256" key="8">
    <source>
        <dbReference type="PIRSR" id="PIRSR618044-2"/>
    </source>
</evidence>
<keyword evidence="2" id="KW-0732">Signal</keyword>
<dbReference type="Gene3D" id="3.40.710.10">
    <property type="entry name" value="DD-peptidase/beta-lactamase superfamily"/>
    <property type="match status" value="1"/>
</dbReference>
<dbReference type="AlphaFoldDB" id="A0A917JFK4"/>
<keyword evidence="10" id="KW-0472">Membrane</keyword>
<evidence type="ECO:0000256" key="1">
    <source>
        <dbReference type="ARBA" id="ARBA00007164"/>
    </source>
</evidence>
<comment type="caution">
    <text evidence="12">The sequence shown here is derived from an EMBL/GenBank/DDBJ whole genome shotgun (WGS) entry which is preliminary data.</text>
</comment>
<name>A0A917JFK4_9ENTE</name>
<dbReference type="InterPro" id="IPR018044">
    <property type="entry name" value="Peptidase_S11"/>
</dbReference>
<keyword evidence="4" id="KW-0133">Cell shape</keyword>
<comment type="similarity">
    <text evidence="1 9">Belongs to the peptidase S11 family.</text>
</comment>
<feature type="active site" description="Proton acceptor" evidence="7">
    <location>
        <position position="80"/>
    </location>
</feature>
<evidence type="ECO:0000259" key="11">
    <source>
        <dbReference type="Pfam" id="PF00768"/>
    </source>
</evidence>
<evidence type="ECO:0000256" key="4">
    <source>
        <dbReference type="ARBA" id="ARBA00022960"/>
    </source>
</evidence>
<reference evidence="12" key="1">
    <citation type="journal article" date="2014" name="Int. J. Syst. Evol. Microbiol.">
        <title>Complete genome sequence of Corynebacterium casei LMG S-19264T (=DSM 44701T), isolated from a smear-ripened cheese.</title>
        <authorList>
            <consortium name="US DOE Joint Genome Institute (JGI-PGF)"/>
            <person name="Walter F."/>
            <person name="Albersmeier A."/>
            <person name="Kalinowski J."/>
            <person name="Ruckert C."/>
        </authorList>
    </citation>
    <scope>NUCLEOTIDE SEQUENCE</scope>
    <source>
        <strain evidence="12">CCM 8433</strain>
    </source>
</reference>
<protein>
    <submittedName>
        <fullName evidence="12">Peptidase M15</fullName>
    </submittedName>
</protein>
<dbReference type="InterPro" id="IPR012338">
    <property type="entry name" value="Beta-lactam/transpept-like"/>
</dbReference>
<dbReference type="GO" id="GO:0009002">
    <property type="term" value="F:serine-type D-Ala-D-Ala carboxypeptidase activity"/>
    <property type="evidence" value="ECO:0007669"/>
    <property type="project" value="InterPro"/>
</dbReference>
<evidence type="ECO:0000256" key="7">
    <source>
        <dbReference type="PIRSR" id="PIRSR618044-1"/>
    </source>
</evidence>
<evidence type="ECO:0000256" key="5">
    <source>
        <dbReference type="ARBA" id="ARBA00022984"/>
    </source>
</evidence>
<feature type="binding site" evidence="8">
    <location>
        <position position="250"/>
    </location>
    <ligand>
        <name>substrate</name>
    </ligand>
</feature>
<feature type="domain" description="Peptidase S11 D-alanyl-D-alanine carboxypeptidase A N-terminal" evidence="11">
    <location>
        <begin position="46"/>
        <end position="269"/>
    </location>
</feature>
<evidence type="ECO:0000256" key="2">
    <source>
        <dbReference type="ARBA" id="ARBA00022729"/>
    </source>
</evidence>
<dbReference type="GO" id="GO:0009252">
    <property type="term" value="P:peptidoglycan biosynthetic process"/>
    <property type="evidence" value="ECO:0007669"/>
    <property type="project" value="UniProtKB-KW"/>
</dbReference>
<dbReference type="PANTHER" id="PTHR21581:SF6">
    <property type="entry name" value="TRAFFICKING PROTEIN PARTICLE COMPLEX SUBUNIT 12"/>
    <property type="match status" value="1"/>
</dbReference>
<dbReference type="PRINTS" id="PR00725">
    <property type="entry name" value="DADACBPTASE1"/>
</dbReference>
<keyword evidence="5" id="KW-0573">Peptidoglycan synthesis</keyword>
<keyword evidence="13" id="KW-1185">Reference proteome</keyword>
<dbReference type="EMBL" id="BMDT01000002">
    <property type="protein sequence ID" value="GGI65172.1"/>
    <property type="molecule type" value="Genomic_DNA"/>
</dbReference>
<proteinExistence type="inferred from homology"/>